<dbReference type="OrthoDB" id="26525at2759"/>
<evidence type="ECO:0000259" key="2">
    <source>
        <dbReference type="PROSITE" id="PS50222"/>
    </source>
</evidence>
<evidence type="ECO:0000313" key="5">
    <source>
        <dbReference type="Proteomes" id="UP000516437"/>
    </source>
</evidence>
<evidence type="ECO:0000256" key="1">
    <source>
        <dbReference type="ARBA" id="ARBA00022837"/>
    </source>
</evidence>
<organism evidence="4 5">
    <name type="scientific">Morella rubra</name>
    <name type="common">Chinese bayberry</name>
    <dbReference type="NCBI Taxonomy" id="262757"/>
    <lineage>
        <taxon>Eukaryota</taxon>
        <taxon>Viridiplantae</taxon>
        <taxon>Streptophyta</taxon>
        <taxon>Embryophyta</taxon>
        <taxon>Tracheophyta</taxon>
        <taxon>Spermatophyta</taxon>
        <taxon>Magnoliopsida</taxon>
        <taxon>eudicotyledons</taxon>
        <taxon>Gunneridae</taxon>
        <taxon>Pentapetalae</taxon>
        <taxon>rosids</taxon>
        <taxon>fabids</taxon>
        <taxon>Fagales</taxon>
        <taxon>Myricaceae</taxon>
        <taxon>Morella</taxon>
    </lineage>
</organism>
<dbReference type="InterPro" id="IPR002048">
    <property type="entry name" value="EF_hand_dom"/>
</dbReference>
<keyword evidence="5" id="KW-1185">Reference proteome</keyword>
<dbReference type="Pfam" id="PF13202">
    <property type="entry name" value="EF-hand_5"/>
    <property type="match status" value="1"/>
</dbReference>
<reference evidence="4" key="1">
    <citation type="submission" date="2018-07" db="EMBL/GenBank/DDBJ databases">
        <authorList>
            <person name="Gao Z.-S."/>
            <person name="Jia H.-M."/>
            <person name="Jia H.-J."/>
            <person name="Cai Q.-L."/>
            <person name="Wang Y."/>
            <person name="Zhao H.-B."/>
        </authorList>
    </citation>
    <scope>NUCLEOTIDE SEQUENCE</scope>
    <source>
        <tissue evidence="4">Leaves</tissue>
    </source>
</reference>
<feature type="domain" description="EF-hand" evidence="2">
    <location>
        <begin position="31"/>
        <end position="66"/>
    </location>
</feature>
<evidence type="ECO:0000313" key="3">
    <source>
        <dbReference type="EMBL" id="KAB1199681.1"/>
    </source>
</evidence>
<gene>
    <name evidence="3" type="ORF">CJ030_MR0G017070</name>
    <name evidence="4" type="ORF">CJ030_MR7G017754</name>
</gene>
<dbReference type="Pfam" id="PF13405">
    <property type="entry name" value="EF-hand_6"/>
    <property type="match status" value="1"/>
</dbReference>
<name>A0A6A1UYX3_9ROSI</name>
<protein>
    <submittedName>
        <fullName evidence="4">Putative calcium-binding protein CML10</fullName>
    </submittedName>
</protein>
<keyword evidence="1" id="KW-0106">Calcium</keyword>
<feature type="domain" description="EF-hand" evidence="2">
    <location>
        <begin position="78"/>
        <end position="102"/>
    </location>
</feature>
<dbReference type="Proteomes" id="UP000516437">
    <property type="component" value="Chromosome 7"/>
</dbReference>
<reference evidence="4 5" key="2">
    <citation type="journal article" date="2019" name="Plant Biotechnol. J.">
        <title>The red bayberry genome and genetic basis of sex determination.</title>
        <authorList>
            <person name="Jia H.M."/>
            <person name="Jia H.J."/>
            <person name="Cai Q.L."/>
            <person name="Wang Y."/>
            <person name="Zhao H.B."/>
            <person name="Yang W.F."/>
            <person name="Wang G.Y."/>
            <person name="Li Y.H."/>
            <person name="Zhan D.L."/>
            <person name="Shen Y.T."/>
            <person name="Niu Q.F."/>
            <person name="Chang L."/>
            <person name="Qiu J."/>
            <person name="Zhao L."/>
            <person name="Xie H.B."/>
            <person name="Fu W.Y."/>
            <person name="Jin J."/>
            <person name="Li X.W."/>
            <person name="Jiao Y."/>
            <person name="Zhou C.C."/>
            <person name="Tu T."/>
            <person name="Chai C.Y."/>
            <person name="Gao J.L."/>
            <person name="Fan L.J."/>
            <person name="van de Weg E."/>
            <person name="Wang J.Y."/>
            <person name="Gao Z.S."/>
        </authorList>
    </citation>
    <scope>NUCLEOTIDE SEQUENCE [LARGE SCALE GENOMIC DNA]</scope>
    <source>
        <tissue evidence="4">Leaves</tissue>
    </source>
</reference>
<reference evidence="4" key="3">
    <citation type="submission" date="2019-09" db="EMBL/GenBank/DDBJ databases">
        <authorList>
            <person name="Gao Z."/>
        </authorList>
    </citation>
    <scope>NUCLEOTIDE SEQUENCE</scope>
    <source>
        <tissue evidence="4">Leaves</tissue>
    </source>
</reference>
<accession>A0A6A1UYX3</accession>
<dbReference type="CDD" id="cd00051">
    <property type="entry name" value="EFh"/>
    <property type="match status" value="1"/>
</dbReference>
<dbReference type="Gene3D" id="1.10.238.10">
    <property type="entry name" value="EF-hand"/>
    <property type="match status" value="1"/>
</dbReference>
<dbReference type="EMBL" id="RXIC02000025">
    <property type="protein sequence ID" value="KAB1205582.1"/>
    <property type="molecule type" value="Genomic_DNA"/>
</dbReference>
<dbReference type="PROSITE" id="PS50222">
    <property type="entry name" value="EF_HAND_2"/>
    <property type="match status" value="2"/>
</dbReference>
<dbReference type="InterPro" id="IPR018247">
    <property type="entry name" value="EF_Hand_1_Ca_BS"/>
</dbReference>
<dbReference type="SMART" id="SM00054">
    <property type="entry name" value="EFh"/>
    <property type="match status" value="2"/>
</dbReference>
<dbReference type="InterPro" id="IPR011992">
    <property type="entry name" value="EF-hand-dom_pair"/>
</dbReference>
<dbReference type="AlphaFoldDB" id="A0A6A1UYX3"/>
<comment type="caution">
    <text evidence="4">The sequence shown here is derived from an EMBL/GenBank/DDBJ whole genome shotgun (WGS) entry which is preliminary data.</text>
</comment>
<dbReference type="EMBL" id="RXIC02000427">
    <property type="protein sequence ID" value="KAB1199681.1"/>
    <property type="molecule type" value="Genomic_DNA"/>
</dbReference>
<sequence>MPAQLHTIRQKNVAYGCSKGMDQYKTVPLPYTGEQLRGMFKRFDTNGDGQLSRQELRNAFRSLGSAAPGWRAFRALGHADRNGDGQISEAELDNLVGYALKHGYTVN</sequence>
<dbReference type="GO" id="GO:0005509">
    <property type="term" value="F:calcium ion binding"/>
    <property type="evidence" value="ECO:0007669"/>
    <property type="project" value="InterPro"/>
</dbReference>
<proteinExistence type="predicted"/>
<evidence type="ECO:0000313" key="4">
    <source>
        <dbReference type="EMBL" id="KAB1205582.1"/>
    </source>
</evidence>
<dbReference type="SUPFAM" id="SSF47473">
    <property type="entry name" value="EF-hand"/>
    <property type="match status" value="1"/>
</dbReference>
<dbReference type="PROSITE" id="PS00018">
    <property type="entry name" value="EF_HAND_1"/>
    <property type="match status" value="2"/>
</dbReference>